<dbReference type="OrthoDB" id="2537480at2759"/>
<feature type="signal peptide" evidence="1">
    <location>
        <begin position="1"/>
        <end position="20"/>
    </location>
</feature>
<proteinExistence type="predicted"/>
<dbReference type="Gene3D" id="1.10.530.10">
    <property type="match status" value="1"/>
</dbReference>
<comment type="caution">
    <text evidence="3">The sequence shown here is derived from an EMBL/GenBank/DDBJ whole genome shotgun (WGS) entry which is preliminary data.</text>
</comment>
<dbReference type="SUPFAM" id="SSF53955">
    <property type="entry name" value="Lysozyme-like"/>
    <property type="match status" value="1"/>
</dbReference>
<organism evidence="3 4">
    <name type="scientific">Russula ochroleuca</name>
    <dbReference type="NCBI Taxonomy" id="152965"/>
    <lineage>
        <taxon>Eukaryota</taxon>
        <taxon>Fungi</taxon>
        <taxon>Dikarya</taxon>
        <taxon>Basidiomycota</taxon>
        <taxon>Agaricomycotina</taxon>
        <taxon>Agaricomycetes</taxon>
        <taxon>Russulales</taxon>
        <taxon>Russulaceae</taxon>
        <taxon>Russula</taxon>
    </lineage>
</organism>
<dbReference type="InterPro" id="IPR023346">
    <property type="entry name" value="Lysozyme-like_dom_sf"/>
</dbReference>
<sequence>MKLSVGFATFSLWLAAAATATATLEASSLYDAASPKRYSVHAHSCDPAHPGKHCRPAHIAHQGGYSVKLAESPYQNSASNCPAPAPGGSGTINPPNAGRCHPVGATAEITSLSGPNGHIDWLNCGINGPGWSPAQVKIEDLVVVLLDSARHTTFSPCSDQIIATFKKYGQHLGIPPIILASFAMQESTCNPSAVGGAGEQGLMQITPEKCKGAPNGNCKDIDFNIRTGAEFFVATLASNGGDVFSTIGEYNGWKPGMTYGDATRAAHTCCRCQNNLDYLHQFLNGWMQGVNAYEMRLGKYHNVECP</sequence>
<evidence type="ECO:0000313" key="4">
    <source>
        <dbReference type="Proteomes" id="UP000759537"/>
    </source>
</evidence>
<feature type="domain" description="Transglycosylase SLT" evidence="2">
    <location>
        <begin position="165"/>
        <end position="252"/>
    </location>
</feature>
<reference evidence="3" key="2">
    <citation type="journal article" date="2020" name="Nat. Commun.">
        <title>Large-scale genome sequencing of mycorrhizal fungi provides insights into the early evolution of symbiotic traits.</title>
        <authorList>
            <person name="Miyauchi S."/>
            <person name="Kiss E."/>
            <person name="Kuo A."/>
            <person name="Drula E."/>
            <person name="Kohler A."/>
            <person name="Sanchez-Garcia M."/>
            <person name="Morin E."/>
            <person name="Andreopoulos B."/>
            <person name="Barry K.W."/>
            <person name="Bonito G."/>
            <person name="Buee M."/>
            <person name="Carver A."/>
            <person name="Chen C."/>
            <person name="Cichocki N."/>
            <person name="Clum A."/>
            <person name="Culley D."/>
            <person name="Crous P.W."/>
            <person name="Fauchery L."/>
            <person name="Girlanda M."/>
            <person name="Hayes R.D."/>
            <person name="Keri Z."/>
            <person name="LaButti K."/>
            <person name="Lipzen A."/>
            <person name="Lombard V."/>
            <person name="Magnuson J."/>
            <person name="Maillard F."/>
            <person name="Murat C."/>
            <person name="Nolan M."/>
            <person name="Ohm R.A."/>
            <person name="Pangilinan J."/>
            <person name="Pereira M.F."/>
            <person name="Perotto S."/>
            <person name="Peter M."/>
            <person name="Pfister S."/>
            <person name="Riley R."/>
            <person name="Sitrit Y."/>
            <person name="Stielow J.B."/>
            <person name="Szollosi G."/>
            <person name="Zifcakova L."/>
            <person name="Stursova M."/>
            <person name="Spatafora J.W."/>
            <person name="Tedersoo L."/>
            <person name="Vaario L.M."/>
            <person name="Yamada A."/>
            <person name="Yan M."/>
            <person name="Wang P."/>
            <person name="Xu J."/>
            <person name="Bruns T."/>
            <person name="Baldrian P."/>
            <person name="Vilgalys R."/>
            <person name="Dunand C."/>
            <person name="Henrissat B."/>
            <person name="Grigoriev I.V."/>
            <person name="Hibbett D."/>
            <person name="Nagy L.G."/>
            <person name="Martin F.M."/>
        </authorList>
    </citation>
    <scope>NUCLEOTIDE SEQUENCE</scope>
    <source>
        <strain evidence="3">Prilba</strain>
    </source>
</reference>
<keyword evidence="4" id="KW-1185">Reference proteome</keyword>
<evidence type="ECO:0000313" key="3">
    <source>
        <dbReference type="EMBL" id="KAF8482731.1"/>
    </source>
</evidence>
<dbReference type="Proteomes" id="UP000759537">
    <property type="component" value="Unassembled WGS sequence"/>
</dbReference>
<accession>A0A9P5N031</accession>
<dbReference type="Pfam" id="PF01464">
    <property type="entry name" value="SLT"/>
    <property type="match status" value="1"/>
</dbReference>
<dbReference type="EMBL" id="WHVB01000005">
    <property type="protein sequence ID" value="KAF8482731.1"/>
    <property type="molecule type" value="Genomic_DNA"/>
</dbReference>
<evidence type="ECO:0000259" key="2">
    <source>
        <dbReference type="Pfam" id="PF01464"/>
    </source>
</evidence>
<name>A0A9P5N031_9AGAM</name>
<protein>
    <submittedName>
        <fullName evidence="3">Lysozyme-like domain-containing protein</fullName>
    </submittedName>
</protein>
<reference evidence="3" key="1">
    <citation type="submission" date="2019-10" db="EMBL/GenBank/DDBJ databases">
        <authorList>
            <consortium name="DOE Joint Genome Institute"/>
            <person name="Kuo A."/>
            <person name="Miyauchi S."/>
            <person name="Kiss E."/>
            <person name="Drula E."/>
            <person name="Kohler A."/>
            <person name="Sanchez-Garcia M."/>
            <person name="Andreopoulos B."/>
            <person name="Barry K.W."/>
            <person name="Bonito G."/>
            <person name="Buee M."/>
            <person name="Carver A."/>
            <person name="Chen C."/>
            <person name="Cichocki N."/>
            <person name="Clum A."/>
            <person name="Culley D."/>
            <person name="Crous P.W."/>
            <person name="Fauchery L."/>
            <person name="Girlanda M."/>
            <person name="Hayes R."/>
            <person name="Keri Z."/>
            <person name="LaButti K."/>
            <person name="Lipzen A."/>
            <person name="Lombard V."/>
            <person name="Magnuson J."/>
            <person name="Maillard F."/>
            <person name="Morin E."/>
            <person name="Murat C."/>
            <person name="Nolan M."/>
            <person name="Ohm R."/>
            <person name="Pangilinan J."/>
            <person name="Pereira M."/>
            <person name="Perotto S."/>
            <person name="Peter M."/>
            <person name="Riley R."/>
            <person name="Sitrit Y."/>
            <person name="Stielow B."/>
            <person name="Szollosi G."/>
            <person name="Zifcakova L."/>
            <person name="Stursova M."/>
            <person name="Spatafora J.W."/>
            <person name="Tedersoo L."/>
            <person name="Vaario L.-M."/>
            <person name="Yamada A."/>
            <person name="Yan M."/>
            <person name="Wang P."/>
            <person name="Xu J."/>
            <person name="Bruns T."/>
            <person name="Baldrian P."/>
            <person name="Vilgalys R."/>
            <person name="Henrissat B."/>
            <person name="Grigoriev I.V."/>
            <person name="Hibbett D."/>
            <person name="Nagy L.G."/>
            <person name="Martin F.M."/>
        </authorList>
    </citation>
    <scope>NUCLEOTIDE SEQUENCE</scope>
    <source>
        <strain evidence="3">Prilba</strain>
    </source>
</reference>
<dbReference type="InterPro" id="IPR008258">
    <property type="entry name" value="Transglycosylase_SLT_dom_1"/>
</dbReference>
<keyword evidence="1" id="KW-0732">Signal</keyword>
<evidence type="ECO:0000256" key="1">
    <source>
        <dbReference type="SAM" id="SignalP"/>
    </source>
</evidence>
<gene>
    <name evidence="3" type="ORF">DFH94DRAFT_680749</name>
</gene>
<dbReference type="AlphaFoldDB" id="A0A9P5N031"/>
<feature type="chain" id="PRO_5040333259" evidence="1">
    <location>
        <begin position="21"/>
        <end position="306"/>
    </location>
</feature>